<dbReference type="GO" id="GO:0003980">
    <property type="term" value="F:UDP-glucose:glycoprotein glucosyltransferase activity"/>
    <property type="evidence" value="ECO:0007669"/>
    <property type="project" value="InterPro"/>
</dbReference>
<comment type="similarity">
    <text evidence="4">Belongs to the glycosyltransferase 8 family.</text>
</comment>
<feature type="region of interest" description="Disordered" evidence="9">
    <location>
        <begin position="261"/>
        <end position="280"/>
    </location>
</feature>
<evidence type="ECO:0000256" key="7">
    <source>
        <dbReference type="ARBA" id="ARBA00022824"/>
    </source>
</evidence>
<evidence type="ECO:0000256" key="10">
    <source>
        <dbReference type="SAM" id="SignalP"/>
    </source>
</evidence>
<comment type="cofactor">
    <cofactor evidence="1">
        <name>Ca(2+)</name>
        <dbReference type="ChEBI" id="CHEBI:29108"/>
    </cofactor>
</comment>
<evidence type="ECO:0000256" key="1">
    <source>
        <dbReference type="ARBA" id="ARBA00001913"/>
    </source>
</evidence>
<keyword evidence="8" id="KW-0325">Glycoprotein</keyword>
<dbReference type="InterPro" id="IPR029044">
    <property type="entry name" value="Nucleotide-diphossugar_trans"/>
</dbReference>
<dbReference type="SUPFAM" id="SSF53448">
    <property type="entry name" value="Nucleotide-diphospho-sugar transferases"/>
    <property type="match status" value="1"/>
</dbReference>
<dbReference type="Gene3D" id="3.90.550.10">
    <property type="entry name" value="Spore Coat Polysaccharide Biosynthesis Protein SpsA, Chain A"/>
    <property type="match status" value="1"/>
</dbReference>
<comment type="pathway">
    <text evidence="3">Protein modification; protein glycosylation.</text>
</comment>
<evidence type="ECO:0000259" key="13">
    <source>
        <dbReference type="Pfam" id="PF18402"/>
    </source>
</evidence>
<dbReference type="EMBL" id="ML170173">
    <property type="protein sequence ID" value="TDL22772.1"/>
    <property type="molecule type" value="Genomic_DNA"/>
</dbReference>
<feature type="chain" id="PRO_5021468924" description="Glycosyltransferase family 24 protein" evidence="10">
    <location>
        <begin position="22"/>
        <end position="1603"/>
    </location>
</feature>
<evidence type="ECO:0000313" key="17">
    <source>
        <dbReference type="Proteomes" id="UP000294933"/>
    </source>
</evidence>
<feature type="domain" description="UGGT thioredoxin-like" evidence="11">
    <location>
        <begin position="39"/>
        <end position="235"/>
    </location>
</feature>
<evidence type="ECO:0000256" key="6">
    <source>
        <dbReference type="ARBA" id="ARBA00022729"/>
    </source>
</evidence>
<dbReference type="GO" id="GO:0018279">
    <property type="term" value="P:protein N-linked glycosylation via asparagine"/>
    <property type="evidence" value="ECO:0007669"/>
    <property type="project" value="TreeGrafter"/>
</dbReference>
<feature type="compositionally biased region" description="Polar residues" evidence="9">
    <location>
        <begin position="267"/>
        <end position="280"/>
    </location>
</feature>
<evidence type="ECO:0008006" key="18">
    <source>
        <dbReference type="Google" id="ProtNLM"/>
    </source>
</evidence>
<dbReference type="STRING" id="50990.A0A4Y7Q6K5"/>
<sequence>MKRLWGLGGALVASINIGVRASSSPQVKVGLRSSWPEVPLILEVLESVAVENSDAFFPLLEALTAQNTPTTQQAIHEFALETAVSLGYLKEPGALASAELHIALHAATPKIQAFYQYYADQHFAEISNCTSWVDWYGERICDLDTLMRLVGHESIESTARNSSESYVCSQPKILTFDHINPPRSRNLQIPPRTAIFYASPTSTNFRDFHTYLLKLSSSPMPRVEYVFRHVPPEGRNVVERSYLSGYGVSLDLKKTDYLALDDRRSKQPGQNEETSDDTVTSNNDYIFSLLEQLYPENKTMDMNAPLTKEELKGKANIGIKATQLLHDSKDELGLLTILSQNFPKYATSIARRVVINESLHNEIQDNQPKAQGGISMAWLNGLAIPETDMTPLGLLRLMRKERSIILSLTSLGLSPSQAVELLTHPLVGEAHSDSGVLDGLVDASDRPEGGSAIVWWNDFTKDSRYVRWDSSLLGLLRGLYPGQFHQIRLNLFNVVLVMDLSQTSSLNFIAGAVKTIISRAFPFRFGIVPSVETLDGQKMARIFYYLIDNLGRAKTMTYLSQLTQLSSPMENLSPGIDWEIARAEFDALIAEHPPQDGDVPTDFDSIVEDGDSQPTFIRLERARAYAIRLDAKLASSPTGHAFVNGKHFDLGDDFLRHMQLEQQAQVQHLIEKVYSSQLTEGDAERMDTYFYDLPETTKKRSPYIFQTTETGDLRIHNLPDLFHRMGVQPTSGQFIYPTESDQHTLTTYVVADLDSEAGIALMREAVDSLENGSPSRLSFVHNPAPVNSPEDSPPHTRISQLVAHLIAKDQLARISHSTFKAILDWRMEDDATNPTSDTPVSQIPLGSDVDYDGSIDAEMYKRFCHTSLLVARELGLSPSDQAVVVNGRIVGPLTAGSFMVDDFKTLEEYELRKRVRPVAEALRNMTITPDDLDRATYSTLISMASSVIAAVQIPDPSEQGLFNTHHRVRHRQYRLLSGTYSAFDFGEASKSAFNFGFLIDPLSESAQKWSGLLMWLATIDSVYAEVHLNPATYREMPLKRFYRYNLRTRLSFNEDGSENKAQTLFNDLPSEPIYTLGLDVPPAWLVRPREADHDLDNIQLSALSSSERLRGVEAIFDLDFIVIEGHARDALTNSPPRGLQLQLTSLDSKPIDDTQVVANLGYLQFKAKPGVFQLEIREGRGRDVYAMESVGNEGWNSANVDQVGIDVTLTSFEGLTLYPRLRRRPGMEKADVLDEFVIGSSEPKGLFDNLASRVASLFNSKKEEAVPVKPQADINIFTVASGLLYERFASIMILSVLRNTNSTVKFWFIENFLSPSFLEFIPHFAEAYGFDYELVTYKWPSWLRAQTEKQRIIWAYKILFLDVLFPMDLKKVIFVDADQIVRADLKELVDLDLKGAPYGYTPMGDDNYEMEGFRFWKTGYWKDFLRGKPYHISALYVVDLVRFRQLAAGDILRGSYHQLSADPNSLANLDQDLPNNLQREVPIFSLDEDWLWCETWCSKDRLHRAKTIDLCQNPLTKEPKLSRARQIPEWEEYDSEIARFAGSLADKGVIRSHIAAVDVNALASAGAAAAAPPTEDSGPSGSQILDEAQPTEQAPEPTIRDEL</sequence>
<dbReference type="Pfam" id="PF18404">
    <property type="entry name" value="Glyco_transf_24"/>
    <property type="match status" value="1"/>
</dbReference>
<feature type="domain" description="UGGT thioredoxin-like" evidence="13">
    <location>
        <begin position="441"/>
        <end position="704"/>
    </location>
</feature>
<feature type="signal peptide" evidence="10">
    <location>
        <begin position="1"/>
        <end position="21"/>
    </location>
</feature>
<dbReference type="Pfam" id="PF18403">
    <property type="entry name" value="Thioredoxin_15"/>
    <property type="match status" value="1"/>
</dbReference>
<dbReference type="FunFam" id="3.90.550.10:FF:000065">
    <property type="entry name" value="UDP-glucose:glycoprotein glucosyltransferase, putative"/>
    <property type="match status" value="1"/>
</dbReference>
<evidence type="ECO:0000313" key="16">
    <source>
        <dbReference type="EMBL" id="TDL22772.1"/>
    </source>
</evidence>
<evidence type="ECO:0000259" key="12">
    <source>
        <dbReference type="Pfam" id="PF18401"/>
    </source>
</evidence>
<dbReference type="GO" id="GO:0036503">
    <property type="term" value="P:ERAD pathway"/>
    <property type="evidence" value="ECO:0007669"/>
    <property type="project" value="TreeGrafter"/>
</dbReference>
<feature type="domain" description="Glucosyltransferase 24 catalytic" evidence="15">
    <location>
        <begin position="1274"/>
        <end position="1539"/>
    </location>
</feature>
<gene>
    <name evidence="16" type="ORF">BD410DRAFT_769716</name>
</gene>
<dbReference type="Proteomes" id="UP000294933">
    <property type="component" value="Unassembled WGS sequence"/>
</dbReference>
<feature type="domain" description="UDP-glucose:glycoprotein glucosyltransferase thioredoxin-like" evidence="14">
    <location>
        <begin position="731"/>
        <end position="949"/>
    </location>
</feature>
<dbReference type="InterPro" id="IPR040497">
    <property type="entry name" value="Glyco_transf_24"/>
</dbReference>
<organism evidence="16 17">
    <name type="scientific">Rickenella mellea</name>
    <dbReference type="NCBI Taxonomy" id="50990"/>
    <lineage>
        <taxon>Eukaryota</taxon>
        <taxon>Fungi</taxon>
        <taxon>Dikarya</taxon>
        <taxon>Basidiomycota</taxon>
        <taxon>Agaricomycotina</taxon>
        <taxon>Agaricomycetes</taxon>
        <taxon>Hymenochaetales</taxon>
        <taxon>Rickenellaceae</taxon>
        <taxon>Rickenella</taxon>
    </lineage>
</organism>
<evidence type="ECO:0000256" key="2">
    <source>
        <dbReference type="ARBA" id="ARBA00004319"/>
    </source>
</evidence>
<dbReference type="CDD" id="cd06432">
    <property type="entry name" value="GT8_HUGT1_C_like"/>
    <property type="match status" value="1"/>
</dbReference>
<comment type="subcellular location">
    <subcellularLocation>
        <location evidence="2">Endoplasmic reticulum lumen</location>
    </subcellularLocation>
</comment>
<evidence type="ECO:0000259" key="14">
    <source>
        <dbReference type="Pfam" id="PF18403"/>
    </source>
</evidence>
<dbReference type="PANTHER" id="PTHR11226">
    <property type="entry name" value="UDP-GLUCOSE GLYCOPROTEIN:GLUCOSYLTRANSFERASE"/>
    <property type="match status" value="1"/>
</dbReference>
<evidence type="ECO:0000256" key="5">
    <source>
        <dbReference type="ARBA" id="ARBA00022679"/>
    </source>
</evidence>
<dbReference type="InterPro" id="IPR009448">
    <property type="entry name" value="UDP-g_GGtrans"/>
</dbReference>
<feature type="domain" description="UGGT thioredoxin-like" evidence="12">
    <location>
        <begin position="302"/>
        <end position="433"/>
    </location>
</feature>
<evidence type="ECO:0000259" key="11">
    <source>
        <dbReference type="Pfam" id="PF18400"/>
    </source>
</evidence>
<evidence type="ECO:0000259" key="15">
    <source>
        <dbReference type="Pfam" id="PF18404"/>
    </source>
</evidence>
<dbReference type="InterPro" id="IPR040694">
    <property type="entry name" value="UGGT_TRXL_2"/>
</dbReference>
<dbReference type="OrthoDB" id="27683at2759"/>
<evidence type="ECO:0000256" key="9">
    <source>
        <dbReference type="SAM" id="MobiDB-lite"/>
    </source>
</evidence>
<accession>A0A4Y7Q6K5</accession>
<dbReference type="Pfam" id="PF06427">
    <property type="entry name" value="UDP-g_GGTase"/>
    <property type="match status" value="1"/>
</dbReference>
<dbReference type="VEuPathDB" id="FungiDB:BD410DRAFT_769716"/>
<dbReference type="InterPro" id="IPR040692">
    <property type="entry name" value="UGGT_TRXL_3"/>
</dbReference>
<reference evidence="16 17" key="1">
    <citation type="submission" date="2018-06" db="EMBL/GenBank/DDBJ databases">
        <title>A transcriptomic atlas of mushroom development highlights an independent origin of complex multicellularity.</title>
        <authorList>
            <consortium name="DOE Joint Genome Institute"/>
            <person name="Krizsan K."/>
            <person name="Almasi E."/>
            <person name="Merenyi Z."/>
            <person name="Sahu N."/>
            <person name="Viragh M."/>
            <person name="Koszo T."/>
            <person name="Mondo S."/>
            <person name="Kiss B."/>
            <person name="Balint B."/>
            <person name="Kues U."/>
            <person name="Barry K."/>
            <person name="Hegedus J.C."/>
            <person name="Henrissat B."/>
            <person name="Johnson J."/>
            <person name="Lipzen A."/>
            <person name="Ohm R."/>
            <person name="Nagy I."/>
            <person name="Pangilinan J."/>
            <person name="Yan J."/>
            <person name="Xiong Y."/>
            <person name="Grigoriev I.V."/>
            <person name="Hibbett D.S."/>
            <person name="Nagy L.G."/>
        </authorList>
    </citation>
    <scope>NUCLEOTIDE SEQUENCE [LARGE SCALE GENOMIC DNA]</scope>
    <source>
        <strain evidence="16 17">SZMC22713</strain>
    </source>
</reference>
<dbReference type="Pfam" id="PF18401">
    <property type="entry name" value="Thioredoxin_13"/>
    <property type="match status" value="1"/>
</dbReference>
<feature type="region of interest" description="Disordered" evidence="9">
    <location>
        <begin position="1565"/>
        <end position="1603"/>
    </location>
</feature>
<keyword evidence="17" id="KW-1185">Reference proteome</keyword>
<evidence type="ECO:0000256" key="3">
    <source>
        <dbReference type="ARBA" id="ARBA00004922"/>
    </source>
</evidence>
<dbReference type="Pfam" id="PF18400">
    <property type="entry name" value="Thioredoxin_12"/>
    <property type="match status" value="1"/>
</dbReference>
<dbReference type="UniPathway" id="UPA00378"/>
<evidence type="ECO:0000256" key="8">
    <source>
        <dbReference type="ARBA" id="ARBA00023180"/>
    </source>
</evidence>
<dbReference type="GO" id="GO:0005788">
    <property type="term" value="C:endoplasmic reticulum lumen"/>
    <property type="evidence" value="ECO:0007669"/>
    <property type="project" value="UniProtKB-SubCell"/>
</dbReference>
<keyword evidence="7" id="KW-0256">Endoplasmic reticulum</keyword>
<dbReference type="GO" id="GO:0051082">
    <property type="term" value="F:unfolded protein binding"/>
    <property type="evidence" value="ECO:0007669"/>
    <property type="project" value="TreeGrafter"/>
</dbReference>
<name>A0A4Y7Q6K5_9AGAM</name>
<proteinExistence type="inferred from homology"/>
<dbReference type="Pfam" id="PF18402">
    <property type="entry name" value="Thioredoxin_14"/>
    <property type="match status" value="1"/>
</dbReference>
<protein>
    <recommendedName>
        <fullName evidence="18">Glycosyltransferase family 24 protein</fullName>
    </recommendedName>
</protein>
<dbReference type="PANTHER" id="PTHR11226:SF0">
    <property type="entry name" value="UDP-GLUCOSE:GLYCOPROTEIN GLUCOSYLTRANSFERASE"/>
    <property type="match status" value="1"/>
</dbReference>
<dbReference type="InterPro" id="IPR040525">
    <property type="entry name" value="UGGT_TRXL_4"/>
</dbReference>
<evidence type="ECO:0000256" key="4">
    <source>
        <dbReference type="ARBA" id="ARBA00006351"/>
    </source>
</evidence>
<keyword evidence="6 10" id="KW-0732">Signal</keyword>
<dbReference type="InterPro" id="IPR040693">
    <property type="entry name" value="UGGT_TRXL_1"/>
</dbReference>
<keyword evidence="5" id="KW-0808">Transferase</keyword>